<dbReference type="RefSeq" id="WP_273581297.1">
    <property type="nucleotide sequence ID" value="NZ_JAQRFO010000076.1"/>
</dbReference>
<dbReference type="Proteomes" id="UP001214757">
    <property type="component" value="Unassembled WGS sequence"/>
</dbReference>
<name>A0ABT5M863_9GAMM</name>
<protein>
    <submittedName>
        <fullName evidence="1">DUF2303 family protein</fullName>
    </submittedName>
</protein>
<evidence type="ECO:0000313" key="1">
    <source>
        <dbReference type="EMBL" id="MDC9623885.1"/>
    </source>
</evidence>
<dbReference type="Pfam" id="PF10065">
    <property type="entry name" value="DUF2303"/>
    <property type="match status" value="1"/>
</dbReference>
<proteinExistence type="predicted"/>
<dbReference type="EMBL" id="JAQRFO010000076">
    <property type="protein sequence ID" value="MDC9623885.1"/>
    <property type="molecule type" value="Genomic_DNA"/>
</dbReference>
<organism evidence="1 2">
    <name type="scientific">Xenorhabdus aichiensis</name>
    <dbReference type="NCBI Taxonomy" id="3025874"/>
    <lineage>
        <taxon>Bacteria</taxon>
        <taxon>Pseudomonadati</taxon>
        <taxon>Pseudomonadota</taxon>
        <taxon>Gammaproteobacteria</taxon>
        <taxon>Enterobacterales</taxon>
        <taxon>Morganellaceae</taxon>
        <taxon>Xenorhabdus</taxon>
    </lineage>
</organism>
<keyword evidence="2" id="KW-1185">Reference proteome</keyword>
<sequence length="276" mass="31150">MSQLDNTAISQVQEMSIASASLDTIKKTTFAAALIPENYNLESLEEFNLLRYRFRGEMKTTSIDDFVKYSIGYSDVQVTRCFIDADKMRAETIFNLGTIANPGHADNAASITLKKTAPFSALLEINGRKSRQKELAEWLEDWYEHLTAFDADGHVLDIKKAIGAIRRITIEATQSQDHEEHDFSGKRSVLESIEAKSKEVMPAVFEFKCIPYDGLSARRFKLRYSILTGDSVPVLVLRIAQLEAREEAIAGEFRDLLTVEFQDADIETFIGNFSTR</sequence>
<comment type="caution">
    <text evidence="1">The sequence shown here is derived from an EMBL/GenBank/DDBJ whole genome shotgun (WGS) entry which is preliminary data.</text>
</comment>
<gene>
    <name evidence="1" type="ORF">PSI22_20165</name>
</gene>
<evidence type="ECO:0000313" key="2">
    <source>
        <dbReference type="Proteomes" id="UP001214757"/>
    </source>
</evidence>
<accession>A0ABT5M863</accession>
<reference evidence="1 2" key="1">
    <citation type="submission" date="2023-02" db="EMBL/GenBank/DDBJ databases">
        <title>Entomopathogenic bacteria.</title>
        <authorList>
            <person name="Machado R.A."/>
        </authorList>
    </citation>
    <scope>NUCLEOTIDE SEQUENCE [LARGE SCALE GENOMIC DNA]</scope>
    <source>
        <strain evidence="1 2">XENO-7</strain>
    </source>
</reference>
<dbReference type="InterPro" id="IPR019276">
    <property type="entry name" value="DUF2303"/>
</dbReference>